<dbReference type="STRING" id="1707952.A6A03_12135"/>
<dbReference type="PROSITE" id="PS51318">
    <property type="entry name" value="TAT"/>
    <property type="match status" value="1"/>
</dbReference>
<evidence type="ECO:0000259" key="2">
    <source>
        <dbReference type="PROSITE" id="PS50902"/>
    </source>
</evidence>
<protein>
    <submittedName>
        <fullName evidence="3">Flavodoxin</fullName>
    </submittedName>
</protein>
<dbReference type="GO" id="GO:0070819">
    <property type="term" value="F:menaquinone-dependent protoporphyrinogen oxidase activity"/>
    <property type="evidence" value="ECO:0007669"/>
    <property type="project" value="TreeGrafter"/>
</dbReference>
<dbReference type="RefSeq" id="WP_082908935.1">
    <property type="nucleotide sequence ID" value="NZ_LWQS01000043.1"/>
</dbReference>
<evidence type="ECO:0000313" key="4">
    <source>
        <dbReference type="Proteomes" id="UP000078287"/>
    </source>
</evidence>
<dbReference type="PROSITE" id="PS50902">
    <property type="entry name" value="FLAVODOXIN_LIKE"/>
    <property type="match status" value="1"/>
</dbReference>
<proteinExistence type="predicted"/>
<name>A0A178MCL3_9CHLR</name>
<dbReference type="InterPro" id="IPR026816">
    <property type="entry name" value="Flavodoxin_dom"/>
</dbReference>
<dbReference type="Pfam" id="PF12724">
    <property type="entry name" value="Flavodoxin_5"/>
    <property type="match status" value="1"/>
</dbReference>
<feature type="chain" id="PRO_5008091850" evidence="1">
    <location>
        <begin position="28"/>
        <end position="213"/>
    </location>
</feature>
<feature type="signal peptide" evidence="1">
    <location>
        <begin position="1"/>
        <end position="27"/>
    </location>
</feature>
<dbReference type="Proteomes" id="UP000078287">
    <property type="component" value="Unassembled WGS sequence"/>
</dbReference>
<keyword evidence="1" id="KW-0732">Signal</keyword>
<reference evidence="3 4" key="1">
    <citation type="submission" date="2016-04" db="EMBL/GenBank/DDBJ databases">
        <title>Chloroflexus islandicus sp. nov., a thermophilic filamentous anoxygenic phototrophic bacterium from geyser Strokkur (Iceland).</title>
        <authorList>
            <person name="Gaisin V.A."/>
            <person name="Kalashnikov A.M."/>
            <person name="Sukhacheva M.V."/>
            <person name="Grouzdev D.S."/>
            <person name="Ivanov T.M."/>
            <person name="Kuznetsov B."/>
            <person name="Gorlenko V.M."/>
        </authorList>
    </citation>
    <scope>NUCLEOTIDE SEQUENCE [LARGE SCALE GENOMIC DNA]</scope>
    <source>
        <strain evidence="4">isl-2</strain>
    </source>
</reference>
<dbReference type="InterPro" id="IPR052200">
    <property type="entry name" value="Protoporphyrinogen_IX_DH"/>
</dbReference>
<dbReference type="PANTHER" id="PTHR38030">
    <property type="entry name" value="PROTOPORPHYRINOGEN IX DEHYDROGENASE [MENAQUINONE]"/>
    <property type="match status" value="1"/>
</dbReference>
<dbReference type="AlphaFoldDB" id="A0A178MCL3"/>
<dbReference type="InterPro" id="IPR006311">
    <property type="entry name" value="TAT_signal"/>
</dbReference>
<feature type="domain" description="Flavodoxin-like" evidence="2">
    <location>
        <begin position="56"/>
        <end position="213"/>
    </location>
</feature>
<keyword evidence="4" id="KW-1185">Reference proteome</keyword>
<dbReference type="EMBL" id="LWQS01000043">
    <property type="protein sequence ID" value="OAN46540.1"/>
    <property type="molecule type" value="Genomic_DNA"/>
</dbReference>
<evidence type="ECO:0000313" key="3">
    <source>
        <dbReference type="EMBL" id="OAN46540.1"/>
    </source>
</evidence>
<sequence length="213" mass="22770">MPAQPISRRRFLTVAGLSVAGATLAGAGLTVAATQTPVIDHPTVTLEGATPMSKRILVTYATRAGSTAEIAAAIGESLAARGYAVDVKPVNEQPALAGYTTVIIGSAIRIGNWLPEAIEFVKRHQATLSGLPVALFTVHLRNTGDDEASQTARTAYLNAVQPFVPHAETVYFSGKMDFSRLSWLDRMIAKMVGAVETDERDWNQIRGWLPVGL</sequence>
<dbReference type="InterPro" id="IPR008254">
    <property type="entry name" value="Flavodoxin/NO_synth"/>
</dbReference>
<dbReference type="Gene3D" id="3.40.50.360">
    <property type="match status" value="1"/>
</dbReference>
<gene>
    <name evidence="3" type="ORF">A6A03_12135</name>
</gene>
<dbReference type="GO" id="GO:0010181">
    <property type="term" value="F:FMN binding"/>
    <property type="evidence" value="ECO:0007669"/>
    <property type="project" value="InterPro"/>
</dbReference>
<dbReference type="PANTHER" id="PTHR38030:SF2">
    <property type="entry name" value="PROTOPORPHYRINOGEN IX DEHYDROGENASE [QUINONE]"/>
    <property type="match status" value="1"/>
</dbReference>
<comment type="caution">
    <text evidence="3">The sequence shown here is derived from an EMBL/GenBank/DDBJ whole genome shotgun (WGS) entry which is preliminary data.</text>
</comment>
<dbReference type="OrthoDB" id="9795729at2"/>
<dbReference type="GO" id="GO:0006783">
    <property type="term" value="P:heme biosynthetic process"/>
    <property type="evidence" value="ECO:0007669"/>
    <property type="project" value="TreeGrafter"/>
</dbReference>
<evidence type="ECO:0000256" key="1">
    <source>
        <dbReference type="SAM" id="SignalP"/>
    </source>
</evidence>
<organism evidence="3 4">
    <name type="scientific">Chloroflexus islandicus</name>
    <dbReference type="NCBI Taxonomy" id="1707952"/>
    <lineage>
        <taxon>Bacteria</taxon>
        <taxon>Bacillati</taxon>
        <taxon>Chloroflexota</taxon>
        <taxon>Chloroflexia</taxon>
        <taxon>Chloroflexales</taxon>
        <taxon>Chloroflexineae</taxon>
        <taxon>Chloroflexaceae</taxon>
        <taxon>Chloroflexus</taxon>
    </lineage>
</organism>
<dbReference type="SUPFAM" id="SSF52218">
    <property type="entry name" value="Flavoproteins"/>
    <property type="match status" value="1"/>
</dbReference>
<accession>A0A178MCL3</accession>
<dbReference type="InterPro" id="IPR029039">
    <property type="entry name" value="Flavoprotein-like_sf"/>
</dbReference>